<protein>
    <submittedName>
        <fullName evidence="8">Uncharacterized integral membrane protein</fullName>
    </submittedName>
</protein>
<keyword evidence="3 6" id="KW-1133">Transmembrane helix</keyword>
<evidence type="ECO:0000259" key="7">
    <source>
        <dbReference type="Pfam" id="PF06305"/>
    </source>
</evidence>
<sequence>MYPLHVPIVVSSDSEKGKMKPMTTDPSVPPDPPPPSASGKGMPPDPVATPGEYLVKPESAVKFTRAAALWSALITGFVILIVLLVFIMQNTESTTIHFFGWEWNLPVGVAILLAAVCGGLLTVAVGTARIVQLRRAAKKNLKAQPF</sequence>
<dbReference type="KEGG" id="mrh:MycrhN_1995"/>
<organism evidence="8 9">
    <name type="scientific">Mycolicibacterium rhodesiae (strain NBB3)</name>
    <name type="common">Mycobacterium rhodesiae</name>
    <dbReference type="NCBI Taxonomy" id="710685"/>
    <lineage>
        <taxon>Bacteria</taxon>
        <taxon>Bacillati</taxon>
        <taxon>Actinomycetota</taxon>
        <taxon>Actinomycetes</taxon>
        <taxon>Mycobacteriales</taxon>
        <taxon>Mycobacteriaceae</taxon>
        <taxon>Mycolicibacterium</taxon>
    </lineage>
</organism>
<gene>
    <name evidence="8" type="ordered locus">MycrhN_1995</name>
</gene>
<evidence type="ECO:0000313" key="8">
    <source>
        <dbReference type="EMBL" id="AEV72599.1"/>
    </source>
</evidence>
<dbReference type="eggNOG" id="COG5416">
    <property type="taxonomic scope" value="Bacteria"/>
</dbReference>
<evidence type="ECO:0000256" key="1">
    <source>
        <dbReference type="ARBA" id="ARBA00022475"/>
    </source>
</evidence>
<proteinExistence type="predicted"/>
<feature type="domain" description="Lipopolysaccharide assembly protein A" evidence="7">
    <location>
        <begin position="89"/>
        <end position="140"/>
    </location>
</feature>
<feature type="region of interest" description="Disordered" evidence="5">
    <location>
        <begin position="10"/>
        <end position="49"/>
    </location>
</feature>
<accession>G8RPN6</accession>
<evidence type="ECO:0000256" key="6">
    <source>
        <dbReference type="SAM" id="Phobius"/>
    </source>
</evidence>
<dbReference type="AlphaFoldDB" id="G8RPN6"/>
<evidence type="ECO:0000313" key="9">
    <source>
        <dbReference type="Proteomes" id="UP000005442"/>
    </source>
</evidence>
<dbReference type="GO" id="GO:0005886">
    <property type="term" value="C:plasma membrane"/>
    <property type="evidence" value="ECO:0007669"/>
    <property type="project" value="InterPro"/>
</dbReference>
<feature type="transmembrane region" description="Helical" evidence="6">
    <location>
        <begin position="107"/>
        <end position="131"/>
    </location>
</feature>
<evidence type="ECO:0000256" key="2">
    <source>
        <dbReference type="ARBA" id="ARBA00022692"/>
    </source>
</evidence>
<evidence type="ECO:0000256" key="4">
    <source>
        <dbReference type="ARBA" id="ARBA00023136"/>
    </source>
</evidence>
<keyword evidence="4 6" id="KW-0472">Membrane</keyword>
<evidence type="ECO:0000256" key="3">
    <source>
        <dbReference type="ARBA" id="ARBA00022989"/>
    </source>
</evidence>
<keyword evidence="1" id="KW-1003">Cell membrane</keyword>
<feature type="transmembrane region" description="Helical" evidence="6">
    <location>
        <begin position="66"/>
        <end position="87"/>
    </location>
</feature>
<dbReference type="HOGENOM" id="CLU_134414_2_0_11"/>
<dbReference type="EMBL" id="CP003169">
    <property type="protein sequence ID" value="AEV72599.1"/>
    <property type="molecule type" value="Genomic_DNA"/>
</dbReference>
<dbReference type="InterPro" id="IPR010445">
    <property type="entry name" value="LapA_dom"/>
</dbReference>
<name>G8RPN6_MYCRN</name>
<dbReference type="Pfam" id="PF06305">
    <property type="entry name" value="LapA_dom"/>
    <property type="match status" value="1"/>
</dbReference>
<dbReference type="PATRIC" id="fig|710685.3.peg.2003"/>
<dbReference type="Proteomes" id="UP000005442">
    <property type="component" value="Chromosome"/>
</dbReference>
<reference evidence="8 9" key="1">
    <citation type="submission" date="2011-12" db="EMBL/GenBank/DDBJ databases">
        <title>Complete sequence of Mycobacterium rhodesiae NBB3.</title>
        <authorList>
            <consortium name="US DOE Joint Genome Institute"/>
            <person name="Lucas S."/>
            <person name="Han J."/>
            <person name="Lapidus A."/>
            <person name="Cheng J.-F."/>
            <person name="Goodwin L."/>
            <person name="Pitluck S."/>
            <person name="Peters L."/>
            <person name="Mikhailova N."/>
            <person name="Gu W."/>
            <person name="Detter J.C."/>
            <person name="Han C."/>
            <person name="Tapia R."/>
            <person name="Land M."/>
            <person name="Hauser L."/>
            <person name="Kyrpides N."/>
            <person name="Ivanova N."/>
            <person name="Pagani I."/>
            <person name="Mattes T."/>
            <person name="Holmes A."/>
            <person name="Rutledge P."/>
            <person name="Paulsen I."/>
            <person name="Coleman N."/>
            <person name="Woyke T."/>
        </authorList>
    </citation>
    <scope>NUCLEOTIDE SEQUENCE [LARGE SCALE GENOMIC DNA]</scope>
    <source>
        <strain evidence="8 9">NBB3</strain>
    </source>
</reference>
<feature type="compositionally biased region" description="Pro residues" evidence="5">
    <location>
        <begin position="27"/>
        <end position="36"/>
    </location>
</feature>
<dbReference type="STRING" id="710685.MycrhN_1995"/>
<keyword evidence="9" id="KW-1185">Reference proteome</keyword>
<keyword evidence="2 6" id="KW-0812">Transmembrane</keyword>
<evidence type="ECO:0000256" key="5">
    <source>
        <dbReference type="SAM" id="MobiDB-lite"/>
    </source>
</evidence>